<dbReference type="PANTHER" id="PTHR43861">
    <property type="entry name" value="TRANS-ACONITATE 2-METHYLTRANSFERASE-RELATED"/>
    <property type="match status" value="1"/>
</dbReference>
<dbReference type="OrthoDB" id="9789123at2"/>
<proteinExistence type="predicted"/>
<name>D8PHF1_9BACT</name>
<dbReference type="Proteomes" id="UP000001660">
    <property type="component" value="Chromosome"/>
</dbReference>
<dbReference type="eggNOG" id="COG2227">
    <property type="taxonomic scope" value="Bacteria"/>
</dbReference>
<dbReference type="InterPro" id="IPR029063">
    <property type="entry name" value="SAM-dependent_MTases_sf"/>
</dbReference>
<dbReference type="AlphaFoldDB" id="D8PHF1"/>
<keyword evidence="2" id="KW-1185">Reference proteome</keyword>
<dbReference type="Gene3D" id="3.40.50.150">
    <property type="entry name" value="Vaccinia Virus protein VP39"/>
    <property type="match status" value="1"/>
</dbReference>
<gene>
    <name evidence="1" type="ORF">NIDE2992</name>
</gene>
<dbReference type="KEGG" id="nde:NIDE2992"/>
<evidence type="ECO:0008006" key="3">
    <source>
        <dbReference type="Google" id="ProtNLM"/>
    </source>
</evidence>
<dbReference type="STRING" id="330214.NIDE2992"/>
<reference evidence="1 2" key="1">
    <citation type="journal article" date="2010" name="Proc. Natl. Acad. Sci. U.S.A.">
        <title>A Nitrospira metagenome illuminates the physiology and evolution of globally important nitrite-oxidizing bacteria.</title>
        <authorList>
            <person name="Lucker S."/>
            <person name="Wagner M."/>
            <person name="Maixner F."/>
            <person name="Pelletier E."/>
            <person name="Koch H."/>
            <person name="Vacherie B."/>
            <person name="Rattei T."/>
            <person name="Sinninghe Damste J."/>
            <person name="Spieck E."/>
            <person name="Le Paslier D."/>
            <person name="Daims H."/>
        </authorList>
    </citation>
    <scope>NUCLEOTIDE SEQUENCE [LARGE SCALE GENOMIC DNA]</scope>
</reference>
<dbReference type="SUPFAM" id="SSF53335">
    <property type="entry name" value="S-adenosyl-L-methionine-dependent methyltransferases"/>
    <property type="match status" value="1"/>
</dbReference>
<accession>D8PHF1</accession>
<evidence type="ECO:0000313" key="1">
    <source>
        <dbReference type="EMBL" id="CBK42688.1"/>
    </source>
</evidence>
<sequence length="281" mass="31645">MADSRAWNFPETSYGIVKRLQTIEAWTAGIAQRLGAPSLSILDFGCGTGDHVTYPLACLGHRVLGVDMHEPSIQEAQRRYPLPNLLFRTARLESLIQEGVAADLIICSEVLEHLQQPLDCLSLLRRLLKPNGALIITTPNGYGSYEMFCRLQRGLTRIGIDQVVRRLVHARRAMQARSVEAAAPVQTSFQQEPVGFLNFESGHVQFFRVRRLLDVFAAGGFRVTERRARTFLCGPYIDVLLRLPPFRQALYGMNNRVADLLPFSWSADWMFLLEPTEKSTG</sequence>
<organism evidence="1 2">
    <name type="scientific">Nitrospira defluvii</name>
    <dbReference type="NCBI Taxonomy" id="330214"/>
    <lineage>
        <taxon>Bacteria</taxon>
        <taxon>Pseudomonadati</taxon>
        <taxon>Nitrospirota</taxon>
        <taxon>Nitrospiria</taxon>
        <taxon>Nitrospirales</taxon>
        <taxon>Nitrospiraceae</taxon>
        <taxon>Nitrospira</taxon>
    </lineage>
</organism>
<evidence type="ECO:0000313" key="2">
    <source>
        <dbReference type="Proteomes" id="UP000001660"/>
    </source>
</evidence>
<protein>
    <recommendedName>
        <fullName evidence="3">Methyltransferase domain-containing protein</fullName>
    </recommendedName>
</protein>
<dbReference type="Pfam" id="PF13489">
    <property type="entry name" value="Methyltransf_23"/>
    <property type="match status" value="1"/>
</dbReference>
<dbReference type="CDD" id="cd02440">
    <property type="entry name" value="AdoMet_MTases"/>
    <property type="match status" value="1"/>
</dbReference>
<dbReference type="EMBL" id="FP929003">
    <property type="protein sequence ID" value="CBK42688.1"/>
    <property type="molecule type" value="Genomic_DNA"/>
</dbReference>
<dbReference type="HOGENOM" id="CLU_989322_0_0_0"/>